<name>A0A7W9V0C4_9ACTN</name>
<feature type="transmembrane region" description="Helical" evidence="1">
    <location>
        <begin position="21"/>
        <end position="43"/>
    </location>
</feature>
<feature type="transmembrane region" description="Helical" evidence="1">
    <location>
        <begin position="173"/>
        <end position="194"/>
    </location>
</feature>
<evidence type="ECO:0000313" key="2">
    <source>
        <dbReference type="EMBL" id="MBB5937126.1"/>
    </source>
</evidence>
<feature type="transmembrane region" description="Helical" evidence="1">
    <location>
        <begin position="220"/>
        <end position="241"/>
    </location>
</feature>
<gene>
    <name evidence="2" type="ORF">FHS42_004205</name>
</gene>
<keyword evidence="1" id="KW-0472">Membrane</keyword>
<keyword evidence="1" id="KW-0812">Transmembrane</keyword>
<comment type="caution">
    <text evidence="2">The sequence shown here is derived from an EMBL/GenBank/DDBJ whole genome shotgun (WGS) entry which is preliminary data.</text>
</comment>
<organism evidence="2 3">
    <name type="scientific">Streptomyces zagrosensis</name>
    <dbReference type="NCBI Taxonomy" id="1042984"/>
    <lineage>
        <taxon>Bacteria</taxon>
        <taxon>Bacillati</taxon>
        <taxon>Actinomycetota</taxon>
        <taxon>Actinomycetes</taxon>
        <taxon>Kitasatosporales</taxon>
        <taxon>Streptomycetaceae</taxon>
        <taxon>Streptomyces</taxon>
    </lineage>
</organism>
<feature type="transmembrane region" description="Helical" evidence="1">
    <location>
        <begin position="97"/>
        <end position="124"/>
    </location>
</feature>
<protein>
    <submittedName>
        <fullName evidence="2">ABC-type transport system involved in multi-copper enzyme maturation permease subunit</fullName>
    </submittedName>
</protein>
<dbReference type="EMBL" id="JACHJL010000010">
    <property type="protein sequence ID" value="MBB5937126.1"/>
    <property type="molecule type" value="Genomic_DNA"/>
</dbReference>
<dbReference type="Proteomes" id="UP000588098">
    <property type="component" value="Unassembled WGS sequence"/>
</dbReference>
<dbReference type="RefSeq" id="WP_184573852.1">
    <property type="nucleotide sequence ID" value="NZ_JACHJL010000010.1"/>
</dbReference>
<feature type="transmembrane region" description="Helical" evidence="1">
    <location>
        <begin position="144"/>
        <end position="166"/>
    </location>
</feature>
<reference evidence="2 3" key="1">
    <citation type="submission" date="2020-08" db="EMBL/GenBank/DDBJ databases">
        <title>Genomic Encyclopedia of Type Strains, Phase III (KMG-III): the genomes of soil and plant-associated and newly described type strains.</title>
        <authorList>
            <person name="Whitman W."/>
        </authorList>
    </citation>
    <scope>NUCLEOTIDE SEQUENCE [LARGE SCALE GENOMIC DNA]</scope>
    <source>
        <strain evidence="2 3">CECT 8305</strain>
    </source>
</reference>
<dbReference type="AlphaFoldDB" id="A0A7W9V0C4"/>
<feature type="transmembrane region" description="Helical" evidence="1">
    <location>
        <begin position="55"/>
        <end position="76"/>
    </location>
</feature>
<proteinExistence type="predicted"/>
<sequence>MTVTSVLRSEWAKVHTVHAPLISLACVLLTTVGISALACATYSPDDAADDFDPVFYSFFGLSFGQLAALCFGVLVVTGEYKGGALSISLAAVPRRGLLYGCKLAVIGGLGLTVGLVTGFASFLGGQALLGDRGVGLGEEGALRAALGCGLYLGLIAVLAAGVATLLRGPVAALGLLIPVLTFVQPVLGATSAVYDVTRFLPDAAGQSILHATPEQGLGPWTGLAVLALWTAALAVAGWSALERRDA</sequence>
<evidence type="ECO:0000313" key="3">
    <source>
        <dbReference type="Proteomes" id="UP000588098"/>
    </source>
</evidence>
<keyword evidence="1" id="KW-1133">Transmembrane helix</keyword>
<evidence type="ECO:0000256" key="1">
    <source>
        <dbReference type="SAM" id="Phobius"/>
    </source>
</evidence>
<keyword evidence="3" id="KW-1185">Reference proteome</keyword>
<accession>A0A7W9V0C4</accession>